<evidence type="ECO:0000313" key="2">
    <source>
        <dbReference type="EMBL" id="KAK0645828.1"/>
    </source>
</evidence>
<gene>
    <name evidence="2" type="ORF">B0T16DRAFT_457821</name>
</gene>
<evidence type="ECO:0000313" key="3">
    <source>
        <dbReference type="Proteomes" id="UP001174936"/>
    </source>
</evidence>
<dbReference type="EMBL" id="JAULSV010000004">
    <property type="protein sequence ID" value="KAK0645828.1"/>
    <property type="molecule type" value="Genomic_DNA"/>
</dbReference>
<keyword evidence="3" id="KW-1185">Reference proteome</keyword>
<dbReference type="InterPro" id="IPR019734">
    <property type="entry name" value="TPR_rpt"/>
</dbReference>
<proteinExistence type="predicted"/>
<dbReference type="SMART" id="SM00028">
    <property type="entry name" value="TPR"/>
    <property type="match status" value="4"/>
</dbReference>
<dbReference type="Proteomes" id="UP001174936">
    <property type="component" value="Unassembled WGS sequence"/>
</dbReference>
<accession>A0AA39Y4K3</accession>
<reference evidence="2" key="1">
    <citation type="submission" date="2023-06" db="EMBL/GenBank/DDBJ databases">
        <title>Genome-scale phylogeny and comparative genomics of the fungal order Sordariales.</title>
        <authorList>
            <consortium name="Lawrence Berkeley National Laboratory"/>
            <person name="Hensen N."/>
            <person name="Bonometti L."/>
            <person name="Westerberg I."/>
            <person name="Brannstrom I.O."/>
            <person name="Guillou S."/>
            <person name="Cros-Aarteil S."/>
            <person name="Calhoun S."/>
            <person name="Haridas S."/>
            <person name="Kuo A."/>
            <person name="Mondo S."/>
            <person name="Pangilinan J."/>
            <person name="Riley R."/>
            <person name="Labutti K."/>
            <person name="Andreopoulos B."/>
            <person name="Lipzen A."/>
            <person name="Chen C."/>
            <person name="Yanf M."/>
            <person name="Daum C."/>
            <person name="Ng V."/>
            <person name="Clum A."/>
            <person name="Steindorff A."/>
            <person name="Ohm R."/>
            <person name="Martin F."/>
            <person name="Silar P."/>
            <person name="Natvig D."/>
            <person name="Lalanne C."/>
            <person name="Gautier V."/>
            <person name="Ament-Velasquez S.L."/>
            <person name="Kruys A."/>
            <person name="Hutchinson M.I."/>
            <person name="Powell A.J."/>
            <person name="Barry K."/>
            <person name="Miller A.N."/>
            <person name="Grigoriev I.V."/>
            <person name="Debuchy R."/>
            <person name="Gladieux P."/>
            <person name="Thoren M.H."/>
            <person name="Johannesson H."/>
        </authorList>
    </citation>
    <scope>NUCLEOTIDE SEQUENCE</scope>
    <source>
        <strain evidence="2">SMH2532-1</strain>
    </source>
</reference>
<dbReference type="AlphaFoldDB" id="A0AA39Y4K3"/>
<evidence type="ECO:0000256" key="1">
    <source>
        <dbReference type="SAM" id="MobiDB-lite"/>
    </source>
</evidence>
<dbReference type="SUPFAM" id="SSF48452">
    <property type="entry name" value="TPR-like"/>
    <property type="match status" value="1"/>
</dbReference>
<feature type="region of interest" description="Disordered" evidence="1">
    <location>
        <begin position="322"/>
        <end position="341"/>
    </location>
</feature>
<protein>
    <submittedName>
        <fullName evidence="2">Uncharacterized protein</fullName>
    </submittedName>
</protein>
<name>A0AA39Y4K3_9PEZI</name>
<comment type="caution">
    <text evidence="2">The sequence shown here is derived from an EMBL/GenBank/DDBJ whole genome shotgun (WGS) entry which is preliminary data.</text>
</comment>
<dbReference type="Gene3D" id="1.25.40.10">
    <property type="entry name" value="Tetratricopeptide repeat domain"/>
    <property type="match status" value="1"/>
</dbReference>
<organism evidence="2 3">
    <name type="scientific">Cercophora newfieldiana</name>
    <dbReference type="NCBI Taxonomy" id="92897"/>
    <lineage>
        <taxon>Eukaryota</taxon>
        <taxon>Fungi</taxon>
        <taxon>Dikarya</taxon>
        <taxon>Ascomycota</taxon>
        <taxon>Pezizomycotina</taxon>
        <taxon>Sordariomycetes</taxon>
        <taxon>Sordariomycetidae</taxon>
        <taxon>Sordariales</taxon>
        <taxon>Lasiosphaeriaceae</taxon>
        <taxon>Cercophora</taxon>
    </lineage>
</organism>
<dbReference type="InterPro" id="IPR011990">
    <property type="entry name" value="TPR-like_helical_dom_sf"/>
</dbReference>
<sequence length="492" mass="55075">MPSNDMRPHIAREADNGAAVATWEIPELPLSVMRTLTTLAFFHPDSEVLESLVMDAESALFPSENMEMFEFFKSVDHLDGLSLAKISYHRYSMSLSTYQAVQDSLLYKLPGASLSHGFNTTVKILSSSFPNIWQDMISYNCRGYSSWESCSVVLPHINYLTEIKERHNITSVDAATWAELLFRAATHLWEAEQLHSAMRLVLLGTETSLDLPVMLAAQGHRLLGHILLDLARPRDAVLSYTNALHLVLELHPTDPPCGVIAQILDSIALCLLEVGDVAGAFQALQWAMPIHRTHNSDRMAHPHFVRAMVYLRSGNPSRALEELSDSWASRGTTQEEIEAGSDPERSSDVLLLAKIYWAQGKSEEAEALARKSICMRKAIALSTRGEVRGRMRVAESNFMLGLMHIEEGKMSSAEGFLQRVVKESRGYSDMGGHMARSLWLLANVASCNGSTEKEVETLRKRARVERSRTRGREWEDEDTDEGFMRLASQVLL</sequence>